<dbReference type="Pfam" id="PF12685">
    <property type="entry name" value="SpoIIIAH"/>
    <property type="match status" value="1"/>
</dbReference>
<evidence type="ECO:0000313" key="2">
    <source>
        <dbReference type="EMBL" id="AVK96392.1"/>
    </source>
</evidence>
<dbReference type="EMBL" id="UFSZ01000001">
    <property type="protein sequence ID" value="SUV17820.1"/>
    <property type="molecule type" value="Genomic_DNA"/>
</dbReference>
<accession>A0A2S0JZ29</accession>
<dbReference type="Gene3D" id="1.10.287.4300">
    <property type="entry name" value="Stage III sporulation protein AH-like"/>
    <property type="match status" value="1"/>
</dbReference>
<sequence length="186" mass="21219">MRVRRRTVWFMTLLSLVAVISVYYLVDPAKQFNGLTIFTDDTLQQTAITGVTDQEATNKQDATQEVLSPSHLFEEMRMQVNDERSQLREQLTQKIASEEYTAEEKNEAFNEIDGLIKQESAEAMLEMLIKSLGYNDAFVRAEGEKVSVTVMAEELSKSQANEIIYLVKTEWEGANDVQVKFSANNY</sequence>
<name>A0A2S0JZ29_LYSSH</name>
<proteinExistence type="predicted"/>
<dbReference type="EMBL" id="CP019980">
    <property type="protein sequence ID" value="AVK96392.1"/>
    <property type="molecule type" value="Genomic_DNA"/>
</dbReference>
<reference evidence="3 5" key="2">
    <citation type="submission" date="2018-06" db="EMBL/GenBank/DDBJ databases">
        <authorList>
            <consortium name="Pathogen Informatics"/>
            <person name="Doyle S."/>
        </authorList>
    </citation>
    <scope>NUCLEOTIDE SEQUENCE [LARGE SCALE GENOMIC DNA]</scope>
    <source>
        <strain evidence="3 5">NCTC10338</strain>
    </source>
</reference>
<dbReference type="GeneID" id="48276350"/>
<gene>
    <name evidence="3" type="primary">spoIIIAH</name>
    <name evidence="2" type="ORF">LS41612_09065</name>
    <name evidence="3" type="ORF">NCTC10338_02931</name>
</gene>
<organism evidence="2 4">
    <name type="scientific">Lysinibacillus sphaericus</name>
    <name type="common">Bacillus sphaericus</name>
    <dbReference type="NCBI Taxonomy" id="1421"/>
    <lineage>
        <taxon>Bacteria</taxon>
        <taxon>Bacillati</taxon>
        <taxon>Bacillota</taxon>
        <taxon>Bacilli</taxon>
        <taxon>Bacillales</taxon>
        <taxon>Bacillaceae</taxon>
        <taxon>Lysinibacillus</taxon>
    </lineage>
</organism>
<evidence type="ECO:0000313" key="5">
    <source>
        <dbReference type="Proteomes" id="UP000255295"/>
    </source>
</evidence>
<dbReference type="InterPro" id="IPR038503">
    <property type="entry name" value="SpoIIIAH_sf"/>
</dbReference>
<dbReference type="RefSeq" id="WP_024361187.1">
    <property type="nucleotide sequence ID" value="NZ_BJNS01000013.1"/>
</dbReference>
<keyword evidence="1" id="KW-0812">Transmembrane</keyword>
<keyword evidence="1" id="KW-1133">Transmembrane helix</keyword>
<dbReference type="AlphaFoldDB" id="A0A2S0JZ29"/>
<protein>
    <submittedName>
        <fullName evidence="2">Stage III sporulation protein AH</fullName>
    </submittedName>
</protein>
<dbReference type="Proteomes" id="UP000238825">
    <property type="component" value="Chromosome"/>
</dbReference>
<dbReference type="InterPro" id="IPR024232">
    <property type="entry name" value="SpoIIIAH"/>
</dbReference>
<keyword evidence="1" id="KW-0472">Membrane</keyword>
<dbReference type="Proteomes" id="UP000255295">
    <property type="component" value="Unassembled WGS sequence"/>
</dbReference>
<feature type="transmembrane region" description="Helical" evidence="1">
    <location>
        <begin position="7"/>
        <end position="26"/>
    </location>
</feature>
<evidence type="ECO:0000313" key="4">
    <source>
        <dbReference type="Proteomes" id="UP000238825"/>
    </source>
</evidence>
<evidence type="ECO:0000313" key="3">
    <source>
        <dbReference type="EMBL" id="SUV17820.1"/>
    </source>
</evidence>
<reference evidence="2 4" key="1">
    <citation type="submission" date="2017-03" db="EMBL/GenBank/DDBJ databases">
        <title>The whole genome sequencing and assembly of Lysinibacillus sphaericus DSM 28T strain.</title>
        <authorList>
            <person name="Lee Y.-J."/>
            <person name="Yi H."/>
            <person name="Bahn Y.-S."/>
            <person name="Kim J.F."/>
            <person name="Lee D.-W."/>
        </authorList>
    </citation>
    <scope>NUCLEOTIDE SEQUENCE [LARGE SCALE GENOMIC DNA]</scope>
    <source>
        <strain evidence="2 4">DSM 28</strain>
    </source>
</reference>
<evidence type="ECO:0000256" key="1">
    <source>
        <dbReference type="SAM" id="Phobius"/>
    </source>
</evidence>